<gene>
    <name evidence="1" type="ORF">GF068_13775</name>
</gene>
<reference evidence="1 2" key="1">
    <citation type="submission" date="2019-10" db="EMBL/GenBank/DDBJ databases">
        <title>A soil myxobacterium in the family Polyangiaceae.</title>
        <authorList>
            <person name="Li Y."/>
            <person name="Wang J."/>
        </authorList>
    </citation>
    <scope>NUCLEOTIDE SEQUENCE [LARGE SCALE GENOMIC DNA]</scope>
    <source>
        <strain evidence="1 2">DSM 14734</strain>
    </source>
</reference>
<proteinExistence type="predicted"/>
<organism evidence="1 2">
    <name type="scientific">Polyangium spumosum</name>
    <dbReference type="NCBI Taxonomy" id="889282"/>
    <lineage>
        <taxon>Bacteria</taxon>
        <taxon>Pseudomonadati</taxon>
        <taxon>Myxococcota</taxon>
        <taxon>Polyangia</taxon>
        <taxon>Polyangiales</taxon>
        <taxon>Polyangiaceae</taxon>
        <taxon>Polyangium</taxon>
    </lineage>
</organism>
<dbReference type="EMBL" id="WJIE01000003">
    <property type="protein sequence ID" value="MRG92990.1"/>
    <property type="molecule type" value="Genomic_DNA"/>
</dbReference>
<dbReference type="RefSeq" id="WP_153819794.1">
    <property type="nucleotide sequence ID" value="NZ_WJIE01000003.1"/>
</dbReference>
<dbReference type="OrthoDB" id="9835520at2"/>
<protein>
    <submittedName>
        <fullName evidence="1">Uncharacterized protein</fullName>
    </submittedName>
</protein>
<keyword evidence="2" id="KW-1185">Reference proteome</keyword>
<dbReference type="AlphaFoldDB" id="A0A6N7PRK6"/>
<accession>A0A6N7PRK6</accession>
<name>A0A6N7PRK6_9BACT</name>
<dbReference type="Proteomes" id="UP000440224">
    <property type="component" value="Unassembled WGS sequence"/>
</dbReference>
<evidence type="ECO:0000313" key="1">
    <source>
        <dbReference type="EMBL" id="MRG92990.1"/>
    </source>
</evidence>
<comment type="caution">
    <text evidence="1">The sequence shown here is derived from an EMBL/GenBank/DDBJ whole genome shotgun (WGS) entry which is preliminary data.</text>
</comment>
<evidence type="ECO:0000313" key="2">
    <source>
        <dbReference type="Proteomes" id="UP000440224"/>
    </source>
</evidence>
<sequence length="241" mass="26156">MASPCARTLLTLGLLGCAPAALLPLGCGAKIRYPVQQEDRPRLPDATAERLRECVDEFGSALPRGQFTFAAALTVDENGHVVDVKSKGVPHEELAICMRIALRAMTVPEELVRLRELRLPDSPASTNGQAAAERGLVGHPGALLVVWIALAELVIEVGPTAVAIVAAVEMTGEIAEAAKRRPNPNLNRCLDAAAGGEYMWKEFCRAVAEKLPDPYDAQECWSKTSMSEQEKRNWCRNLFGR</sequence>